<dbReference type="InterPro" id="IPR025326">
    <property type="entry name" value="DUF4232"/>
</dbReference>
<keyword evidence="2" id="KW-1133">Transmembrane helix</keyword>
<evidence type="ECO:0000259" key="3">
    <source>
        <dbReference type="Pfam" id="PF14016"/>
    </source>
</evidence>
<feature type="region of interest" description="Disordered" evidence="1">
    <location>
        <begin position="95"/>
        <end position="139"/>
    </location>
</feature>
<feature type="transmembrane region" description="Helical" evidence="2">
    <location>
        <begin position="65"/>
        <end position="87"/>
    </location>
</feature>
<name>A0A2S3ZCM2_9MICO</name>
<accession>A0A2S3ZCM2</accession>
<protein>
    <recommendedName>
        <fullName evidence="3">DUF4232 domain-containing protein</fullName>
    </recommendedName>
</protein>
<evidence type="ECO:0000313" key="5">
    <source>
        <dbReference type="Proteomes" id="UP000237104"/>
    </source>
</evidence>
<proteinExistence type="predicted"/>
<sequence length="280" mass="28321">MTTRCPSRAPCIPPPRGMPEEPIAGSVPRARAGRARGAWKPSRCNTGRMIRVGTGRSRGFTARRLGTVFLVLVGAAVTLTACGVPLIPTLDPTDTPTALPSAAPVPTPTPTPSSVPVPEPSGGPGSPGSPGEPGAASACTTDRLSFALRERPGDSGAGSFFWDLSVTNSGAVACTANGYPRVQLVSADTGQPIGAASGLEPRAAPSAVLLQPGDSAFSLLHLTRAGAYGCPLIPVTELAVTPPNTDQTSMVVTPNPIDGCADPAIQLVRTGAFAANPVTF</sequence>
<dbReference type="OrthoDB" id="5120401at2"/>
<feature type="compositionally biased region" description="Pro residues" evidence="1">
    <location>
        <begin position="103"/>
        <end position="121"/>
    </location>
</feature>
<organism evidence="4 5">
    <name type="scientific">Cryobacterium zongtaii</name>
    <dbReference type="NCBI Taxonomy" id="1259217"/>
    <lineage>
        <taxon>Bacteria</taxon>
        <taxon>Bacillati</taxon>
        <taxon>Actinomycetota</taxon>
        <taxon>Actinomycetes</taxon>
        <taxon>Micrococcales</taxon>
        <taxon>Microbacteriaceae</taxon>
        <taxon>Cryobacterium</taxon>
    </lineage>
</organism>
<dbReference type="Pfam" id="PF14016">
    <property type="entry name" value="DUF4232"/>
    <property type="match status" value="1"/>
</dbReference>
<evidence type="ECO:0000256" key="2">
    <source>
        <dbReference type="SAM" id="Phobius"/>
    </source>
</evidence>
<reference evidence="4 5" key="1">
    <citation type="submission" date="2018-01" db="EMBL/GenBank/DDBJ databases">
        <title>Cryobacterium sp. nov., from glaciers in China.</title>
        <authorList>
            <person name="Liu Q."/>
            <person name="Xin Y.-H."/>
        </authorList>
    </citation>
    <scope>NUCLEOTIDE SEQUENCE [LARGE SCALE GENOMIC DNA]</scope>
    <source>
        <strain evidence="4 5">TMB1-8</strain>
    </source>
</reference>
<dbReference type="AlphaFoldDB" id="A0A2S3ZCM2"/>
<feature type="domain" description="DUF4232" evidence="3">
    <location>
        <begin position="139"/>
        <end position="261"/>
    </location>
</feature>
<dbReference type="EMBL" id="PPXF01000049">
    <property type="protein sequence ID" value="POH63862.1"/>
    <property type="molecule type" value="Genomic_DNA"/>
</dbReference>
<keyword evidence="2" id="KW-0472">Membrane</keyword>
<evidence type="ECO:0000313" key="4">
    <source>
        <dbReference type="EMBL" id="POH63862.1"/>
    </source>
</evidence>
<comment type="caution">
    <text evidence="4">The sequence shown here is derived from an EMBL/GenBank/DDBJ whole genome shotgun (WGS) entry which is preliminary data.</text>
</comment>
<gene>
    <name evidence="4" type="ORF">C3B59_10635</name>
</gene>
<evidence type="ECO:0000256" key="1">
    <source>
        <dbReference type="SAM" id="MobiDB-lite"/>
    </source>
</evidence>
<dbReference type="Proteomes" id="UP000237104">
    <property type="component" value="Unassembled WGS sequence"/>
</dbReference>
<keyword evidence="2" id="KW-0812">Transmembrane</keyword>
<feature type="region of interest" description="Disordered" evidence="1">
    <location>
        <begin position="1"/>
        <end position="23"/>
    </location>
</feature>